<dbReference type="PROSITE" id="PS00211">
    <property type="entry name" value="ABC_TRANSPORTER_1"/>
    <property type="match status" value="1"/>
</dbReference>
<dbReference type="RefSeq" id="WP_095500556.1">
    <property type="nucleotide sequence ID" value="NZ_BSPO01000014.1"/>
</dbReference>
<dbReference type="InterPro" id="IPR003593">
    <property type="entry name" value="AAA+_ATPase"/>
</dbReference>
<evidence type="ECO:0000256" key="1">
    <source>
        <dbReference type="ARBA" id="ARBA00022741"/>
    </source>
</evidence>
<proteinExistence type="predicted"/>
<keyword evidence="1" id="KW-0547">Nucleotide-binding</keyword>
<protein>
    <recommendedName>
        <fullName evidence="3">ABC transporter domain-containing protein</fullName>
    </recommendedName>
</protein>
<dbReference type="EMBL" id="BSPO01000014">
    <property type="protein sequence ID" value="GLS84989.1"/>
    <property type="molecule type" value="Genomic_DNA"/>
</dbReference>
<dbReference type="GO" id="GO:0005524">
    <property type="term" value="F:ATP binding"/>
    <property type="evidence" value="ECO:0007669"/>
    <property type="project" value="UniProtKB-KW"/>
</dbReference>
<dbReference type="InterPro" id="IPR003439">
    <property type="entry name" value="ABC_transporter-like_ATP-bd"/>
</dbReference>
<dbReference type="SUPFAM" id="SSF52540">
    <property type="entry name" value="P-loop containing nucleoside triphosphate hydrolases"/>
    <property type="match status" value="1"/>
</dbReference>
<dbReference type="Gene3D" id="3.40.50.300">
    <property type="entry name" value="P-loop containing nucleotide triphosphate hydrolases"/>
    <property type="match status" value="1"/>
</dbReference>
<dbReference type="InterPro" id="IPR050334">
    <property type="entry name" value="Molybdenum_import_ModC"/>
</dbReference>
<keyword evidence="2" id="KW-0067">ATP-binding</keyword>
<dbReference type="PANTHER" id="PTHR43514:SF4">
    <property type="entry name" value="ABC TRANSPORTER I FAMILY MEMBER 10"/>
    <property type="match status" value="1"/>
</dbReference>
<evidence type="ECO:0000313" key="5">
    <source>
        <dbReference type="Proteomes" id="UP001157439"/>
    </source>
</evidence>
<feature type="domain" description="ABC transporter" evidence="3">
    <location>
        <begin position="2"/>
        <end position="235"/>
    </location>
</feature>
<evidence type="ECO:0000259" key="3">
    <source>
        <dbReference type="PROSITE" id="PS50893"/>
    </source>
</evidence>
<dbReference type="Pfam" id="PF00005">
    <property type="entry name" value="ABC_tran"/>
    <property type="match status" value="1"/>
</dbReference>
<keyword evidence="5" id="KW-1185">Reference proteome</keyword>
<accession>A0AA37TNK4</accession>
<dbReference type="InterPro" id="IPR027417">
    <property type="entry name" value="P-loop_NTPase"/>
</dbReference>
<dbReference type="AlphaFoldDB" id="A0AA37TNK4"/>
<sequence length="281" mass="31040">MQLTVHLDQYFGQFRIELQLCIKLRGIIGVFGTSGAGKTSLFRAIAGLNQSAPNQLSLIKLDGNTLEDSQKKVFVEAEHRNIGFVFQDSRLFNHLTVEQNLSLAIKISQRKEPLISYQDVVQGCGIEPLLTQSAEGLSAGQRQRVAIARALLGSPKLLLLDEPLAALDHDSRQHLVAFLNQVSELIPMLFISHSVSETLTLCDPLILLEGGRIKAIGSREQLAETLPKRRASAVVTEFDPETGKLCLDTIPDLLPEFKPGQRIGIVAEPSWLKSRELTRDD</sequence>
<dbReference type="InterPro" id="IPR017871">
    <property type="entry name" value="ABC_transporter-like_CS"/>
</dbReference>
<organism evidence="4 5">
    <name type="scientific">Paraferrimonas haliotis</name>
    <dbReference type="NCBI Taxonomy" id="2013866"/>
    <lineage>
        <taxon>Bacteria</taxon>
        <taxon>Pseudomonadati</taxon>
        <taxon>Pseudomonadota</taxon>
        <taxon>Gammaproteobacteria</taxon>
        <taxon>Alteromonadales</taxon>
        <taxon>Ferrimonadaceae</taxon>
        <taxon>Paraferrimonas</taxon>
    </lineage>
</organism>
<name>A0AA37TNK4_9GAMM</name>
<dbReference type="PROSITE" id="PS50893">
    <property type="entry name" value="ABC_TRANSPORTER_2"/>
    <property type="match status" value="1"/>
</dbReference>
<reference evidence="4 5" key="1">
    <citation type="journal article" date="2014" name="Int. J. Syst. Evol. Microbiol.">
        <title>Complete genome sequence of Corynebacterium casei LMG S-19264T (=DSM 44701T), isolated from a smear-ripened cheese.</title>
        <authorList>
            <consortium name="US DOE Joint Genome Institute (JGI-PGF)"/>
            <person name="Walter F."/>
            <person name="Albersmeier A."/>
            <person name="Kalinowski J."/>
            <person name="Ruckert C."/>
        </authorList>
    </citation>
    <scope>NUCLEOTIDE SEQUENCE [LARGE SCALE GENOMIC DNA]</scope>
    <source>
        <strain evidence="4 5">NBRC 112785</strain>
    </source>
</reference>
<gene>
    <name evidence="4" type="ORF">GCM10007894_29660</name>
</gene>
<comment type="caution">
    <text evidence="4">The sequence shown here is derived from an EMBL/GenBank/DDBJ whole genome shotgun (WGS) entry which is preliminary data.</text>
</comment>
<evidence type="ECO:0000256" key="2">
    <source>
        <dbReference type="ARBA" id="ARBA00022840"/>
    </source>
</evidence>
<evidence type="ECO:0000313" key="4">
    <source>
        <dbReference type="EMBL" id="GLS84989.1"/>
    </source>
</evidence>
<dbReference type="PANTHER" id="PTHR43514">
    <property type="entry name" value="ABC TRANSPORTER I FAMILY MEMBER 10"/>
    <property type="match status" value="1"/>
</dbReference>
<dbReference type="GO" id="GO:0016887">
    <property type="term" value="F:ATP hydrolysis activity"/>
    <property type="evidence" value="ECO:0007669"/>
    <property type="project" value="InterPro"/>
</dbReference>
<dbReference type="Proteomes" id="UP001157439">
    <property type="component" value="Unassembled WGS sequence"/>
</dbReference>
<dbReference type="SMART" id="SM00382">
    <property type="entry name" value="AAA"/>
    <property type="match status" value="1"/>
</dbReference>